<keyword evidence="11" id="KW-1185">Reference proteome</keyword>
<evidence type="ECO:0000313" key="10">
    <source>
        <dbReference type="EMBL" id="CAG9330728.1"/>
    </source>
</evidence>
<keyword evidence="8" id="KW-0804">Transcription</keyword>
<evidence type="ECO:0000256" key="6">
    <source>
        <dbReference type="ARBA" id="ARBA00023015"/>
    </source>
</evidence>
<proteinExistence type="inferred from homology"/>
<sequence>MECINCRNTEFFEHSSGYLVCTICFTQAPRFNTLVDETFYSATPTPLKRKVKYATQKSSKIKDTDYKLSWFEYTQAYKSLIEIMLTALIKNKNLKQELKSNANIIWEKILEKLENREVRPKNRRKRDREKPNKYTKTEILFDKKVRQEIEKVCGKGRKGRRPDRFADGVSTRTLINECNKRRLDPKNFDNELNIRDKASILIYIYEEMKRSYPVVFEKIAEETKIENKLVKTFEELNKEHSTTTKGLSLKTPIELSNILIIAYIAMLYTYAENSAVFVTDILEAAYDGTLPYFTSYQELDIPEKFCSLFRPLSLPSEHWIRLTLIEYQQKYDVDVISTFRSYDTFAFNLAIAECKRLSLPSEFSQLSYKLYKKFSEEFNTECFIHTLAEVLIAGCVFLVIKLIYGLNDLPYSIEVYKDSSDAFDANTAEKMKENQDELARKISSFPSLQRLFMLWQDEINEKTHANQVFNLTEENLQNYYSHLQLALDYKPNPVLEVKSIKSEGKNYFPIKVLEKPKSLCNSFLKEEIQHHFSENPEYPLPCCDFIVQKKKKAEKQYPSEYIYALHCVAKLGGNFHTKQLHNVVDKLERIIFKID</sequence>
<dbReference type="GO" id="GO:0070860">
    <property type="term" value="C:RNA polymerase I core factor complex"/>
    <property type="evidence" value="ECO:0007669"/>
    <property type="project" value="InterPro"/>
</dbReference>
<evidence type="ECO:0008006" key="12">
    <source>
        <dbReference type="Google" id="ProtNLM"/>
    </source>
</evidence>
<comment type="subcellular location">
    <subcellularLocation>
        <location evidence="1">Nucleus</location>
        <location evidence="1">Nucleolus</location>
    </subcellularLocation>
</comment>
<gene>
    <name evidence="10" type="ORF">BSTOLATCC_MIC52144</name>
</gene>
<accession>A0AAU9K1E5</accession>
<evidence type="ECO:0000256" key="7">
    <source>
        <dbReference type="ARBA" id="ARBA00023125"/>
    </source>
</evidence>
<dbReference type="InterPro" id="IPR033599">
    <property type="entry name" value="TAF1B/Rrn7"/>
</dbReference>
<dbReference type="GO" id="GO:0042790">
    <property type="term" value="P:nucleolar large rRNA transcription by RNA polymerase I"/>
    <property type="evidence" value="ECO:0007669"/>
    <property type="project" value="TreeGrafter"/>
</dbReference>
<organism evidence="10 11">
    <name type="scientific">Blepharisma stoltei</name>
    <dbReference type="NCBI Taxonomy" id="1481888"/>
    <lineage>
        <taxon>Eukaryota</taxon>
        <taxon>Sar</taxon>
        <taxon>Alveolata</taxon>
        <taxon>Ciliophora</taxon>
        <taxon>Postciliodesmatophora</taxon>
        <taxon>Heterotrichea</taxon>
        <taxon>Heterotrichida</taxon>
        <taxon>Blepharismidae</taxon>
        <taxon>Blepharisma</taxon>
    </lineage>
</organism>
<name>A0AAU9K1E5_9CILI</name>
<dbReference type="Proteomes" id="UP001162131">
    <property type="component" value="Unassembled WGS sequence"/>
</dbReference>
<evidence type="ECO:0000256" key="3">
    <source>
        <dbReference type="ARBA" id="ARBA00022723"/>
    </source>
</evidence>
<keyword evidence="7" id="KW-0238">DNA-binding</keyword>
<evidence type="ECO:0000256" key="1">
    <source>
        <dbReference type="ARBA" id="ARBA00004604"/>
    </source>
</evidence>
<evidence type="ECO:0000256" key="9">
    <source>
        <dbReference type="ARBA" id="ARBA00023242"/>
    </source>
</evidence>
<comment type="caution">
    <text evidence="10">The sequence shown here is derived from an EMBL/GenBank/DDBJ whole genome shotgun (WGS) entry which is preliminary data.</text>
</comment>
<evidence type="ECO:0000256" key="4">
    <source>
        <dbReference type="ARBA" id="ARBA00022771"/>
    </source>
</evidence>
<reference evidence="10" key="1">
    <citation type="submission" date="2021-09" db="EMBL/GenBank/DDBJ databases">
        <authorList>
            <consortium name="AG Swart"/>
            <person name="Singh M."/>
            <person name="Singh A."/>
            <person name="Seah K."/>
            <person name="Emmerich C."/>
        </authorList>
    </citation>
    <scope>NUCLEOTIDE SEQUENCE</scope>
    <source>
        <strain evidence="10">ATCC30299</strain>
    </source>
</reference>
<evidence type="ECO:0000313" key="11">
    <source>
        <dbReference type="Proteomes" id="UP001162131"/>
    </source>
</evidence>
<keyword evidence="5" id="KW-0862">Zinc</keyword>
<keyword evidence="6" id="KW-0805">Transcription regulation</keyword>
<keyword evidence="9" id="KW-0539">Nucleus</keyword>
<dbReference type="PANTHER" id="PTHR31576">
    <property type="entry name" value="TATA BOX-BINDING PROTEIN-ASSOCIATED FACTOR RNA POLYMERASE I SUBUNIT B"/>
    <property type="match status" value="1"/>
</dbReference>
<protein>
    <recommendedName>
        <fullName evidence="12">TATA box-binding protein-associated factor RNA polymerase I subunit B</fullName>
    </recommendedName>
</protein>
<dbReference type="GO" id="GO:0001164">
    <property type="term" value="F:RNA polymerase I core promoter sequence-specific DNA binding"/>
    <property type="evidence" value="ECO:0007669"/>
    <property type="project" value="InterPro"/>
</dbReference>
<evidence type="ECO:0000256" key="5">
    <source>
        <dbReference type="ARBA" id="ARBA00022833"/>
    </source>
</evidence>
<keyword evidence="4" id="KW-0863">Zinc-finger</keyword>
<keyword evidence="3" id="KW-0479">Metal-binding</keyword>
<evidence type="ECO:0000256" key="8">
    <source>
        <dbReference type="ARBA" id="ARBA00023163"/>
    </source>
</evidence>
<evidence type="ECO:0000256" key="2">
    <source>
        <dbReference type="ARBA" id="ARBA00006899"/>
    </source>
</evidence>
<dbReference type="PANTHER" id="PTHR31576:SF2">
    <property type="entry name" value="TATA BOX-BINDING PROTEIN-ASSOCIATED FACTOR RNA POLYMERASE I SUBUNIT B"/>
    <property type="match status" value="1"/>
</dbReference>
<dbReference type="AlphaFoldDB" id="A0AAU9K1E5"/>
<comment type="similarity">
    <text evidence="2">Belongs to the RRN7/TAF1B family.</text>
</comment>
<dbReference type="GO" id="GO:0008270">
    <property type="term" value="F:zinc ion binding"/>
    <property type="evidence" value="ECO:0007669"/>
    <property type="project" value="UniProtKB-KW"/>
</dbReference>
<dbReference type="EMBL" id="CAJZBQ010000052">
    <property type="protein sequence ID" value="CAG9330728.1"/>
    <property type="molecule type" value="Genomic_DNA"/>
</dbReference>